<gene>
    <name evidence="2" type="ORF">GCM10010251_45300</name>
</gene>
<dbReference type="EMBL" id="BMSX01000010">
    <property type="protein sequence ID" value="GGR24167.1"/>
    <property type="molecule type" value="Genomic_DNA"/>
</dbReference>
<name>A0A918CJ29_9ACTN</name>
<reference evidence="2" key="2">
    <citation type="submission" date="2020-09" db="EMBL/GenBank/DDBJ databases">
        <authorList>
            <person name="Sun Q."/>
            <person name="Ohkuma M."/>
        </authorList>
    </citation>
    <scope>NUCLEOTIDE SEQUENCE</scope>
    <source>
        <strain evidence="2">JCM 4346</strain>
    </source>
</reference>
<dbReference type="Proteomes" id="UP000658320">
    <property type="component" value="Unassembled WGS sequence"/>
</dbReference>
<comment type="caution">
    <text evidence="2">The sequence shown here is derived from an EMBL/GenBank/DDBJ whole genome shotgun (WGS) entry which is preliminary data.</text>
</comment>
<accession>A0A918CJ29</accession>
<dbReference type="AlphaFoldDB" id="A0A918CJ29"/>
<evidence type="ECO:0000256" key="1">
    <source>
        <dbReference type="SAM" id="MobiDB-lite"/>
    </source>
</evidence>
<protein>
    <submittedName>
        <fullName evidence="2">Uncharacterized protein</fullName>
    </submittedName>
</protein>
<evidence type="ECO:0000313" key="3">
    <source>
        <dbReference type="Proteomes" id="UP000658320"/>
    </source>
</evidence>
<sequence>MSVQVKVSFPHKDWQGNPHEVGEVYACSEQEADTRVRDGFVRRVDGATPQPAAKAESKPAKTEQSRKAAEDKAPSA</sequence>
<proteinExistence type="predicted"/>
<reference evidence="2" key="1">
    <citation type="journal article" date="2014" name="Int. J. Syst. Evol. Microbiol.">
        <title>Complete genome sequence of Corynebacterium casei LMG S-19264T (=DSM 44701T), isolated from a smear-ripened cheese.</title>
        <authorList>
            <consortium name="US DOE Joint Genome Institute (JGI-PGF)"/>
            <person name="Walter F."/>
            <person name="Albersmeier A."/>
            <person name="Kalinowski J."/>
            <person name="Ruckert C."/>
        </authorList>
    </citation>
    <scope>NUCLEOTIDE SEQUENCE</scope>
    <source>
        <strain evidence="2">JCM 4346</strain>
    </source>
</reference>
<organism evidence="2 3">
    <name type="scientific">Streptomyces aurantiogriseus</name>
    <dbReference type="NCBI Taxonomy" id="66870"/>
    <lineage>
        <taxon>Bacteria</taxon>
        <taxon>Bacillati</taxon>
        <taxon>Actinomycetota</taxon>
        <taxon>Actinomycetes</taxon>
        <taxon>Kitasatosporales</taxon>
        <taxon>Streptomycetaceae</taxon>
        <taxon>Streptomyces</taxon>
    </lineage>
</organism>
<evidence type="ECO:0000313" key="2">
    <source>
        <dbReference type="EMBL" id="GGR24167.1"/>
    </source>
</evidence>
<feature type="compositionally biased region" description="Basic and acidic residues" evidence="1">
    <location>
        <begin position="55"/>
        <end position="76"/>
    </location>
</feature>
<keyword evidence="3" id="KW-1185">Reference proteome</keyword>
<dbReference type="RefSeq" id="WP_189939403.1">
    <property type="nucleotide sequence ID" value="NZ_BMSX01000010.1"/>
</dbReference>
<feature type="region of interest" description="Disordered" evidence="1">
    <location>
        <begin position="42"/>
        <end position="76"/>
    </location>
</feature>